<gene>
    <name evidence="1" type="ORF">NEOLEDRAFT_1075154</name>
</gene>
<dbReference type="Gene3D" id="3.30.70.270">
    <property type="match status" value="1"/>
</dbReference>
<sequence length="147" mass="16681">MCKQNEAFAWNDDERGRFKKEFFPPIDFPVLPHTPWIQRNIPIPPGIYPEVCAVIKRKIAAGVYEPSNASYRSRWFCRHVGCISVVKKDGKSLRLVHSLEPPNAVTIQHSGVVPIPDHMAEQFAKRACGAMLDLYVGYDEREIAESS</sequence>
<dbReference type="EMBL" id="KV425616">
    <property type="protein sequence ID" value="KZT20700.1"/>
    <property type="molecule type" value="Genomic_DNA"/>
</dbReference>
<dbReference type="InterPro" id="IPR043502">
    <property type="entry name" value="DNA/RNA_pol_sf"/>
</dbReference>
<organism evidence="1 2">
    <name type="scientific">Neolentinus lepideus HHB14362 ss-1</name>
    <dbReference type="NCBI Taxonomy" id="1314782"/>
    <lineage>
        <taxon>Eukaryota</taxon>
        <taxon>Fungi</taxon>
        <taxon>Dikarya</taxon>
        <taxon>Basidiomycota</taxon>
        <taxon>Agaricomycotina</taxon>
        <taxon>Agaricomycetes</taxon>
        <taxon>Gloeophyllales</taxon>
        <taxon>Gloeophyllaceae</taxon>
        <taxon>Neolentinus</taxon>
    </lineage>
</organism>
<dbReference type="AlphaFoldDB" id="A0A165P975"/>
<evidence type="ECO:0000313" key="2">
    <source>
        <dbReference type="Proteomes" id="UP000076761"/>
    </source>
</evidence>
<dbReference type="SUPFAM" id="SSF56672">
    <property type="entry name" value="DNA/RNA polymerases"/>
    <property type="match status" value="1"/>
</dbReference>
<keyword evidence="2" id="KW-1185">Reference proteome</keyword>
<evidence type="ECO:0008006" key="3">
    <source>
        <dbReference type="Google" id="ProtNLM"/>
    </source>
</evidence>
<dbReference type="STRING" id="1314782.A0A165P975"/>
<protein>
    <recommendedName>
        <fullName evidence="3">DNA/RNA polymerase</fullName>
    </recommendedName>
</protein>
<accession>A0A165P975</accession>
<reference evidence="1 2" key="1">
    <citation type="journal article" date="2016" name="Mol. Biol. Evol.">
        <title>Comparative Genomics of Early-Diverging Mushroom-Forming Fungi Provides Insights into the Origins of Lignocellulose Decay Capabilities.</title>
        <authorList>
            <person name="Nagy L.G."/>
            <person name="Riley R."/>
            <person name="Tritt A."/>
            <person name="Adam C."/>
            <person name="Daum C."/>
            <person name="Floudas D."/>
            <person name="Sun H."/>
            <person name="Yadav J.S."/>
            <person name="Pangilinan J."/>
            <person name="Larsson K.H."/>
            <person name="Matsuura K."/>
            <person name="Barry K."/>
            <person name="Labutti K."/>
            <person name="Kuo R."/>
            <person name="Ohm R.A."/>
            <person name="Bhattacharya S.S."/>
            <person name="Shirouzu T."/>
            <person name="Yoshinaga Y."/>
            <person name="Martin F.M."/>
            <person name="Grigoriev I.V."/>
            <person name="Hibbett D.S."/>
        </authorList>
    </citation>
    <scope>NUCLEOTIDE SEQUENCE [LARGE SCALE GENOMIC DNA]</scope>
    <source>
        <strain evidence="1 2">HHB14362 ss-1</strain>
    </source>
</reference>
<dbReference type="OrthoDB" id="5599163at2759"/>
<proteinExistence type="predicted"/>
<dbReference type="InterPro" id="IPR043128">
    <property type="entry name" value="Rev_trsase/Diguanyl_cyclase"/>
</dbReference>
<dbReference type="InParanoid" id="A0A165P975"/>
<dbReference type="Proteomes" id="UP000076761">
    <property type="component" value="Unassembled WGS sequence"/>
</dbReference>
<evidence type="ECO:0000313" key="1">
    <source>
        <dbReference type="EMBL" id="KZT20700.1"/>
    </source>
</evidence>
<feature type="non-terminal residue" evidence="1">
    <location>
        <position position="147"/>
    </location>
</feature>
<name>A0A165P975_9AGAM</name>
<dbReference type="Gene3D" id="3.10.10.10">
    <property type="entry name" value="HIV Type 1 Reverse Transcriptase, subunit A, domain 1"/>
    <property type="match status" value="1"/>
</dbReference>